<name>A0A2H0Y1L7_UNCSA</name>
<keyword evidence="2" id="KW-0808">Transferase</keyword>
<dbReference type="Gene3D" id="3.40.50.150">
    <property type="entry name" value="Vaccinia Virus protein VP39"/>
    <property type="match status" value="1"/>
</dbReference>
<sequence>MRKEKTSWNKVAGWYDKHVGDKGSDYHQQLVIPGAVKLLAPQKGEKILDVACGQGVFCRQLASLGAEVSGVDASKRLIELARQHSKNINYAVDDATKLSSIQADSFDAAGCILAIQNIDPLDMIMGTVGRILKQGGRFLIVMNHPCFRIPRQTGWGTDEQRKLQYRRVDSYLSELKIPIKMHPGAAPDIHTWSFHRPLTRYFEELYKNGFAVTQLEEWASHRTSKQGKNSRQENRARDEIPMFLAMLAVKLP</sequence>
<comment type="caution">
    <text evidence="2">The sequence shown here is derived from an EMBL/GenBank/DDBJ whole genome shotgun (WGS) entry which is preliminary data.</text>
</comment>
<dbReference type="SUPFAM" id="SSF53335">
    <property type="entry name" value="S-adenosyl-L-methionine-dependent methyltransferases"/>
    <property type="match status" value="1"/>
</dbReference>
<evidence type="ECO:0000259" key="1">
    <source>
        <dbReference type="Pfam" id="PF08241"/>
    </source>
</evidence>
<reference evidence="2 3" key="1">
    <citation type="submission" date="2017-09" db="EMBL/GenBank/DDBJ databases">
        <title>Depth-based differentiation of microbial function through sediment-hosted aquifers and enrichment of novel symbionts in the deep terrestrial subsurface.</title>
        <authorList>
            <person name="Probst A.J."/>
            <person name="Ladd B."/>
            <person name="Jarett J.K."/>
            <person name="Geller-Mcgrath D.E."/>
            <person name="Sieber C.M."/>
            <person name="Emerson J.B."/>
            <person name="Anantharaman K."/>
            <person name="Thomas B.C."/>
            <person name="Malmstrom R."/>
            <person name="Stieglmeier M."/>
            <person name="Klingl A."/>
            <person name="Woyke T."/>
            <person name="Ryan C.M."/>
            <person name="Banfield J.F."/>
        </authorList>
    </citation>
    <scope>NUCLEOTIDE SEQUENCE [LARGE SCALE GENOMIC DNA]</scope>
    <source>
        <strain evidence="2">CG08_land_8_20_14_0_20_45_16</strain>
    </source>
</reference>
<dbReference type="InterPro" id="IPR029063">
    <property type="entry name" value="SAM-dependent_MTases_sf"/>
</dbReference>
<dbReference type="Proteomes" id="UP000231343">
    <property type="component" value="Unassembled WGS sequence"/>
</dbReference>
<dbReference type="InterPro" id="IPR013216">
    <property type="entry name" value="Methyltransf_11"/>
</dbReference>
<dbReference type="AlphaFoldDB" id="A0A2H0Y1L7"/>
<dbReference type="GO" id="GO:0008757">
    <property type="term" value="F:S-adenosylmethionine-dependent methyltransferase activity"/>
    <property type="evidence" value="ECO:0007669"/>
    <property type="project" value="InterPro"/>
</dbReference>
<dbReference type="PANTHER" id="PTHR43861:SF1">
    <property type="entry name" value="TRANS-ACONITATE 2-METHYLTRANSFERASE"/>
    <property type="match status" value="1"/>
</dbReference>
<evidence type="ECO:0000313" key="3">
    <source>
        <dbReference type="Proteomes" id="UP000231343"/>
    </source>
</evidence>
<gene>
    <name evidence="2" type="ORF">COT42_00655</name>
</gene>
<accession>A0A2H0Y1L7</accession>
<dbReference type="EMBL" id="PEYM01000007">
    <property type="protein sequence ID" value="PIS31611.1"/>
    <property type="molecule type" value="Genomic_DNA"/>
</dbReference>
<feature type="domain" description="Methyltransferase type 11" evidence="1">
    <location>
        <begin position="48"/>
        <end position="140"/>
    </location>
</feature>
<dbReference type="CDD" id="cd02440">
    <property type="entry name" value="AdoMet_MTases"/>
    <property type="match status" value="1"/>
</dbReference>
<dbReference type="PANTHER" id="PTHR43861">
    <property type="entry name" value="TRANS-ACONITATE 2-METHYLTRANSFERASE-RELATED"/>
    <property type="match status" value="1"/>
</dbReference>
<keyword evidence="2" id="KW-0489">Methyltransferase</keyword>
<organism evidence="2 3">
    <name type="scientific">Candidatus Saganbacteria bacterium CG08_land_8_20_14_0_20_45_16</name>
    <dbReference type="NCBI Taxonomy" id="2014293"/>
    <lineage>
        <taxon>Bacteria</taxon>
        <taxon>Bacillati</taxon>
        <taxon>Saganbacteria</taxon>
    </lineage>
</organism>
<dbReference type="Pfam" id="PF08241">
    <property type="entry name" value="Methyltransf_11"/>
    <property type="match status" value="1"/>
</dbReference>
<evidence type="ECO:0000313" key="2">
    <source>
        <dbReference type="EMBL" id="PIS31611.1"/>
    </source>
</evidence>
<protein>
    <submittedName>
        <fullName evidence="2">SAM-dependent methyltransferase</fullName>
    </submittedName>
</protein>
<dbReference type="GO" id="GO:0032259">
    <property type="term" value="P:methylation"/>
    <property type="evidence" value="ECO:0007669"/>
    <property type="project" value="UniProtKB-KW"/>
</dbReference>
<proteinExistence type="predicted"/>